<dbReference type="EMBL" id="CP014226">
    <property type="protein sequence ID" value="AMD00789.1"/>
    <property type="molecule type" value="Genomic_DNA"/>
</dbReference>
<dbReference type="GO" id="GO:0005886">
    <property type="term" value="C:plasma membrane"/>
    <property type="evidence" value="ECO:0007669"/>
    <property type="project" value="UniProtKB-SubCell"/>
</dbReference>
<evidence type="ECO:0000313" key="7">
    <source>
        <dbReference type="EMBL" id="AMD00789.1"/>
    </source>
</evidence>
<protein>
    <recommendedName>
        <fullName evidence="9">Cytochrome C oxidase subunit IV</fullName>
    </recommendedName>
</protein>
<comment type="subcellular location">
    <subcellularLocation>
        <location evidence="1">Cell membrane</location>
        <topology evidence="1">Multi-pass membrane protein</topology>
    </subcellularLocation>
</comment>
<reference evidence="7 8" key="2">
    <citation type="submission" date="2016-02" db="EMBL/GenBank/DDBJ databases">
        <authorList>
            <person name="Wen L."/>
            <person name="He K."/>
            <person name="Yang H."/>
        </authorList>
    </citation>
    <scope>NUCLEOTIDE SEQUENCE [LARGE SCALE GENOMIC DNA]</scope>
    <source>
        <strain evidence="7 8">AGD 8-3</strain>
    </source>
</reference>
<accession>A0A109ULM8</accession>
<dbReference type="Proteomes" id="UP000063387">
    <property type="component" value="Chromosome"/>
</dbReference>
<feature type="transmembrane region" description="Helical" evidence="6">
    <location>
        <begin position="47"/>
        <end position="68"/>
    </location>
</feature>
<evidence type="ECO:0000256" key="2">
    <source>
        <dbReference type="ARBA" id="ARBA00022475"/>
    </source>
</evidence>
<dbReference type="PATRIC" id="fig|507626.3.peg.1715"/>
<evidence type="ECO:0000256" key="4">
    <source>
        <dbReference type="ARBA" id="ARBA00022989"/>
    </source>
</evidence>
<keyword evidence="5 6" id="KW-0472">Membrane</keyword>
<keyword evidence="8" id="KW-1185">Reference proteome</keyword>
<evidence type="ECO:0000256" key="1">
    <source>
        <dbReference type="ARBA" id="ARBA00004651"/>
    </source>
</evidence>
<dbReference type="InterPro" id="IPR005171">
    <property type="entry name" value="Cyt_c_oxidase_su4_prok"/>
</dbReference>
<dbReference type="STRING" id="507626.LOKO_01721"/>
<keyword evidence="3 6" id="KW-0812">Transmembrane</keyword>
<feature type="transmembrane region" description="Helical" evidence="6">
    <location>
        <begin position="80"/>
        <end position="99"/>
    </location>
</feature>
<keyword evidence="2" id="KW-1003">Cell membrane</keyword>
<evidence type="ECO:0000313" key="8">
    <source>
        <dbReference type="Proteomes" id="UP000063387"/>
    </source>
</evidence>
<dbReference type="OrthoDB" id="5796647at2"/>
<evidence type="ECO:0000256" key="3">
    <source>
        <dbReference type="ARBA" id="ARBA00022692"/>
    </source>
</evidence>
<keyword evidence="4 6" id="KW-1133">Transmembrane helix</keyword>
<gene>
    <name evidence="7" type="ORF">LOKO_01721</name>
</gene>
<proteinExistence type="predicted"/>
<dbReference type="KEGG" id="hco:LOKO_01721"/>
<dbReference type="RefSeq" id="WP_066447651.1">
    <property type="nucleotide sequence ID" value="NZ_CP014226.1"/>
</dbReference>
<name>A0A109ULM8_9GAMM</name>
<feature type="transmembrane region" description="Helical" evidence="6">
    <location>
        <begin position="15"/>
        <end position="35"/>
    </location>
</feature>
<evidence type="ECO:0000256" key="6">
    <source>
        <dbReference type="SAM" id="Phobius"/>
    </source>
</evidence>
<reference evidence="7 8" key="1">
    <citation type="journal article" date="2016" name="Genome Announc.">
        <title>Draft Genome Sequence of 'Halomonas chromatireducens' Strain AGD 8-3, a Haloalkaliphilic Chromate- and Selenite-Reducing Gammaproteobacterium.</title>
        <authorList>
            <person name="Sharko F.S."/>
            <person name="Shapovalova A.A."/>
            <person name="Tsygankova S.V."/>
            <person name="Komova A.V."/>
            <person name="Boulygina E.S."/>
            <person name="Teslyuk A.B."/>
            <person name="Gotovtsev P.M."/>
            <person name="Namsaraev Z.B."/>
            <person name="Khijniak T.V."/>
            <person name="Nedoluzhko A.V."/>
            <person name="Vasilov R.G."/>
        </authorList>
    </citation>
    <scope>NUCLEOTIDE SEQUENCE [LARGE SCALE GENOMIC DNA]</scope>
    <source>
        <strain evidence="7 8">AGD 8-3</strain>
    </source>
</reference>
<dbReference type="Pfam" id="PF03626">
    <property type="entry name" value="COX4_pro"/>
    <property type="match status" value="1"/>
</dbReference>
<dbReference type="AlphaFoldDB" id="A0A109ULM8"/>
<evidence type="ECO:0000256" key="5">
    <source>
        <dbReference type="ARBA" id="ARBA00023136"/>
    </source>
</evidence>
<sequence length="103" mass="11086">MPTRLATLPPATRRLLITWAVLMGLTLITMFSAQLGGDARLQALPMWSAGLLLLSTAFKAHQVLMTYLGLRDASAAWRGAFIGLVLFTLLLVASGYLLAQLGD</sequence>
<organism evidence="7 8">
    <name type="scientific">Halomonas chromatireducens</name>
    <dbReference type="NCBI Taxonomy" id="507626"/>
    <lineage>
        <taxon>Bacteria</taxon>
        <taxon>Pseudomonadati</taxon>
        <taxon>Pseudomonadota</taxon>
        <taxon>Gammaproteobacteria</taxon>
        <taxon>Oceanospirillales</taxon>
        <taxon>Halomonadaceae</taxon>
        <taxon>Halomonas</taxon>
    </lineage>
</organism>
<evidence type="ECO:0008006" key="9">
    <source>
        <dbReference type="Google" id="ProtNLM"/>
    </source>
</evidence>